<comment type="caution">
    <text evidence="2">The sequence shown here is derived from an EMBL/GenBank/DDBJ whole genome shotgun (WGS) entry which is preliminary data.</text>
</comment>
<gene>
    <name evidence="2" type="ORF">MENT_LOCUS39820</name>
</gene>
<evidence type="ECO:0000256" key="1">
    <source>
        <dbReference type="SAM" id="Phobius"/>
    </source>
</evidence>
<evidence type="ECO:0000313" key="3">
    <source>
        <dbReference type="Proteomes" id="UP000580250"/>
    </source>
</evidence>
<evidence type="ECO:0000313" key="2">
    <source>
        <dbReference type="EMBL" id="CAD2187249.1"/>
    </source>
</evidence>
<dbReference type="EMBL" id="CAJEWN010000629">
    <property type="protein sequence ID" value="CAD2187249.1"/>
    <property type="molecule type" value="Genomic_DNA"/>
</dbReference>
<keyword evidence="1" id="KW-1133">Transmembrane helix</keyword>
<dbReference type="AlphaFoldDB" id="A0A6V7WJS2"/>
<keyword evidence="1" id="KW-0472">Membrane</keyword>
<accession>A0A6V7WJS2</accession>
<organism evidence="2 3">
    <name type="scientific">Meloidogyne enterolobii</name>
    <name type="common">Root-knot nematode worm</name>
    <name type="synonym">Meloidogyne mayaguensis</name>
    <dbReference type="NCBI Taxonomy" id="390850"/>
    <lineage>
        <taxon>Eukaryota</taxon>
        <taxon>Metazoa</taxon>
        <taxon>Ecdysozoa</taxon>
        <taxon>Nematoda</taxon>
        <taxon>Chromadorea</taxon>
        <taxon>Rhabditida</taxon>
        <taxon>Tylenchina</taxon>
        <taxon>Tylenchomorpha</taxon>
        <taxon>Tylenchoidea</taxon>
        <taxon>Meloidogynidae</taxon>
        <taxon>Meloidogyninae</taxon>
        <taxon>Meloidogyne</taxon>
    </lineage>
</organism>
<name>A0A6V7WJS2_MELEN</name>
<reference evidence="2 3" key="1">
    <citation type="submission" date="2020-08" db="EMBL/GenBank/DDBJ databases">
        <authorList>
            <person name="Koutsovoulos G."/>
            <person name="Danchin GJ E."/>
        </authorList>
    </citation>
    <scope>NUCLEOTIDE SEQUENCE [LARGE SCALE GENOMIC DNA]</scope>
</reference>
<keyword evidence="1" id="KW-0812">Transmembrane</keyword>
<proteinExistence type="predicted"/>
<dbReference type="Proteomes" id="UP000580250">
    <property type="component" value="Unassembled WGS sequence"/>
</dbReference>
<feature type="transmembrane region" description="Helical" evidence="1">
    <location>
        <begin position="12"/>
        <end position="35"/>
    </location>
</feature>
<protein>
    <submittedName>
        <fullName evidence="2">Uncharacterized protein</fullName>
    </submittedName>
</protein>
<sequence length="52" mass="6076">MYGTTRSKNNVGIWSLQLMLVLGFFLMTRLVYLSLFKFLPNTIMLITLFSLE</sequence>